<dbReference type="InterPro" id="IPR016208">
    <property type="entry name" value="Ald_Oxase/xanthine_DH-like"/>
</dbReference>
<dbReference type="Gene3D" id="3.90.1170.50">
    <property type="entry name" value="Aldehyde oxidase/xanthine dehydrogenase, a/b hammerhead"/>
    <property type="match status" value="1"/>
</dbReference>
<name>A0A179SQZ8_9BACI</name>
<dbReference type="EMBL" id="LWSG01000044">
    <property type="protein sequence ID" value="OAS82712.1"/>
    <property type="molecule type" value="Genomic_DNA"/>
</dbReference>
<dbReference type="SUPFAM" id="SSF54665">
    <property type="entry name" value="CO dehydrogenase molybdoprotein N-domain-like"/>
    <property type="match status" value="1"/>
</dbReference>
<accession>A0A179SQZ8</accession>
<reference evidence="3" key="1">
    <citation type="submission" date="2016-04" db="EMBL/GenBank/DDBJ databases">
        <authorList>
            <person name="Lyu Z."/>
            <person name="Lyu W."/>
        </authorList>
    </citation>
    <scope>NUCLEOTIDE SEQUENCE [LARGE SCALE GENOMIC DNA]</scope>
    <source>
        <strain evidence="3">C44</strain>
    </source>
</reference>
<dbReference type="Pfam" id="PF02738">
    <property type="entry name" value="MoCoBD_1"/>
    <property type="match status" value="1"/>
</dbReference>
<feature type="domain" description="Aldehyde oxidase/xanthine dehydrogenase a/b hammerhead" evidence="1">
    <location>
        <begin position="20"/>
        <end position="123"/>
    </location>
</feature>
<dbReference type="InterPro" id="IPR008274">
    <property type="entry name" value="AldOxase/xan_DH_MoCoBD1"/>
</dbReference>
<dbReference type="Pfam" id="PF20256">
    <property type="entry name" value="MoCoBD_2"/>
    <property type="match status" value="1"/>
</dbReference>
<protein>
    <submittedName>
        <fullName evidence="2">Aldehyde oxidase</fullName>
    </submittedName>
</protein>
<keyword evidence="3" id="KW-1185">Reference proteome</keyword>
<dbReference type="RefSeq" id="WP_066339045.1">
    <property type="nucleotide sequence ID" value="NZ_LWSG01000044.1"/>
</dbReference>
<dbReference type="InterPro" id="IPR000674">
    <property type="entry name" value="Ald_Oxase/Xan_DH_a/b"/>
</dbReference>
<dbReference type="Pfam" id="PF01315">
    <property type="entry name" value="Ald_Xan_dh_C"/>
    <property type="match status" value="1"/>
</dbReference>
<dbReference type="SUPFAM" id="SSF56003">
    <property type="entry name" value="Molybdenum cofactor-binding domain"/>
    <property type="match status" value="1"/>
</dbReference>
<dbReference type="InterPro" id="IPR036856">
    <property type="entry name" value="Ald_Oxase/Xan_DH_a/b_sf"/>
</dbReference>
<dbReference type="AlphaFoldDB" id="A0A179SQZ8"/>
<comment type="caution">
    <text evidence="2">The sequence shown here is derived from an EMBL/GenBank/DDBJ whole genome shotgun (WGS) entry which is preliminary data.</text>
</comment>
<sequence>MNLKDISTSVPKKDHKGKVSGQLPYISDVKVEKMVYGVLYRSPIAYGKIISIQLPILPDNYEAVGAEHISGPNYVKIIKEDQPIFANEWVNYIGEPILMLVGKDLNILYSLLDEVKIEFEEHQAIYTLEEAIKQKSTSTCMASYEFGESLANISAIEQGAHQIIEEEYDTGYQEHVYLEPQGMLAIYKDDEIIVQGSMQCLYYIKNALLSALACGDDEVRVVQSPTGGGFGGKEDYPSMMACHVAVAAKAVKKSVMLVFDRSEDMVVTTKRHPAKLKYRTAIDKEGNILSMCVDIFLDGGANVGLSSVVLQRALINSAGVYKIPHFHAKGYVLKTNTVPNGAFRGFGAPQSFAGIESHIGHLSKLANIESLEYKLKFLVKQGDPTITKGKFRDPILMEEMVEDLLNVSDYKKKKEQFQRFNQQNQRYKKGIGTSLFLHGCGFTGSGERDHIKATVKLIKSKDDKVSLKISNSDIGQGILTTLCKIVAKELDLPYEEILYPYPDTKEVPDSGPTVASRTTMIVGKLLERAAKKLKNQWQIGVEQEIVENYVHREMIPWDETTFTGDAYPAYSWGVNFVEVEVDRLTGNVKLEKVYGNYEVGKVIDERIMKGQIDGGLAQGLAYGYLEKMTSKQGKIQQKSISDYGPPTSLDVVSIDSKVFDNPYADGPYGAKGAGELTLIGGAPAVQAAIEDALQTSFQQIPITPEVIIESLWMREGEEVD</sequence>
<dbReference type="Gene3D" id="3.30.365.10">
    <property type="entry name" value="Aldehyde oxidase/xanthine dehydrogenase, molybdopterin binding domain"/>
    <property type="match status" value="4"/>
</dbReference>
<organism evidence="2 3">
    <name type="scientific">Metabacillus litoralis</name>
    <dbReference type="NCBI Taxonomy" id="152268"/>
    <lineage>
        <taxon>Bacteria</taxon>
        <taxon>Bacillati</taxon>
        <taxon>Bacillota</taxon>
        <taxon>Bacilli</taxon>
        <taxon>Bacillales</taxon>
        <taxon>Bacillaceae</taxon>
        <taxon>Metabacillus</taxon>
    </lineage>
</organism>
<dbReference type="STRING" id="152268.A6K24_11335"/>
<dbReference type="GO" id="GO:0016491">
    <property type="term" value="F:oxidoreductase activity"/>
    <property type="evidence" value="ECO:0007669"/>
    <property type="project" value="InterPro"/>
</dbReference>
<dbReference type="InterPro" id="IPR046867">
    <property type="entry name" value="AldOxase/xan_DH_MoCoBD2"/>
</dbReference>
<dbReference type="SMART" id="SM01008">
    <property type="entry name" value="Ald_Xan_dh_C"/>
    <property type="match status" value="1"/>
</dbReference>
<gene>
    <name evidence="2" type="ORF">A6K24_11335</name>
</gene>
<dbReference type="PANTHER" id="PTHR11908:SF157">
    <property type="entry name" value="XANTHINE DEHYDROGENASE SUBUNIT D-RELATED"/>
    <property type="match status" value="1"/>
</dbReference>
<evidence type="ECO:0000313" key="3">
    <source>
        <dbReference type="Proteomes" id="UP000078534"/>
    </source>
</evidence>
<dbReference type="OrthoDB" id="9759099at2"/>
<dbReference type="InterPro" id="IPR037165">
    <property type="entry name" value="AldOxase/xan_DH_Mopterin-bd_sf"/>
</dbReference>
<dbReference type="GO" id="GO:0005506">
    <property type="term" value="F:iron ion binding"/>
    <property type="evidence" value="ECO:0007669"/>
    <property type="project" value="InterPro"/>
</dbReference>
<proteinExistence type="predicted"/>
<dbReference type="Proteomes" id="UP000078534">
    <property type="component" value="Unassembled WGS sequence"/>
</dbReference>
<evidence type="ECO:0000313" key="2">
    <source>
        <dbReference type="EMBL" id="OAS82712.1"/>
    </source>
</evidence>
<evidence type="ECO:0000259" key="1">
    <source>
        <dbReference type="SMART" id="SM01008"/>
    </source>
</evidence>
<dbReference type="PANTHER" id="PTHR11908">
    <property type="entry name" value="XANTHINE DEHYDROGENASE"/>
    <property type="match status" value="1"/>
</dbReference>